<sequence>MSRQVNKRLTKAANKVRSQVIPVIQTALISSPEISSLSGGTLRGEFGLTSDPSSQLVSAIVDSLEVR</sequence>
<feature type="non-terminal residue" evidence="1">
    <location>
        <position position="67"/>
    </location>
</feature>
<protein>
    <submittedName>
        <fullName evidence="1">Uncharacterized protein</fullName>
    </submittedName>
</protein>
<proteinExistence type="predicted"/>
<gene>
    <name evidence="1" type="ORF">METZ01_LOCUS503539</name>
</gene>
<dbReference type="AlphaFoldDB" id="A0A383E2R4"/>
<organism evidence="1">
    <name type="scientific">marine metagenome</name>
    <dbReference type="NCBI Taxonomy" id="408172"/>
    <lineage>
        <taxon>unclassified sequences</taxon>
        <taxon>metagenomes</taxon>
        <taxon>ecological metagenomes</taxon>
    </lineage>
</organism>
<dbReference type="EMBL" id="UINC01222069">
    <property type="protein sequence ID" value="SVE50685.1"/>
    <property type="molecule type" value="Genomic_DNA"/>
</dbReference>
<reference evidence="1" key="1">
    <citation type="submission" date="2018-05" db="EMBL/GenBank/DDBJ databases">
        <authorList>
            <person name="Lanie J.A."/>
            <person name="Ng W.-L."/>
            <person name="Kazmierczak K.M."/>
            <person name="Andrzejewski T.M."/>
            <person name="Davidsen T.M."/>
            <person name="Wayne K.J."/>
            <person name="Tettelin H."/>
            <person name="Glass J.I."/>
            <person name="Rusch D."/>
            <person name="Podicherti R."/>
            <person name="Tsui H.-C.T."/>
            <person name="Winkler M.E."/>
        </authorList>
    </citation>
    <scope>NUCLEOTIDE SEQUENCE</scope>
</reference>
<name>A0A383E2R4_9ZZZZ</name>
<evidence type="ECO:0000313" key="1">
    <source>
        <dbReference type="EMBL" id="SVE50685.1"/>
    </source>
</evidence>
<accession>A0A383E2R4</accession>